<dbReference type="KEGG" id="dmm:dnm_087460"/>
<proteinExistence type="predicted"/>
<reference evidence="2" key="1">
    <citation type="journal article" date="2021" name="Microb. Physiol.">
        <title>Proteogenomic Insights into the Physiology of Marine, Sulfate-Reducing, Filamentous Desulfonema limicola and Desulfonema magnum.</title>
        <authorList>
            <person name="Schnaars V."/>
            <person name="Wohlbrand L."/>
            <person name="Scheve S."/>
            <person name="Hinrichs C."/>
            <person name="Reinhardt R."/>
            <person name="Rabus R."/>
        </authorList>
    </citation>
    <scope>NUCLEOTIDE SEQUENCE</scope>
    <source>
        <strain evidence="2">4be13</strain>
    </source>
</reference>
<name>A0A975BVT9_9BACT</name>
<dbReference type="AlphaFoldDB" id="A0A975BVT9"/>
<organism evidence="2 3">
    <name type="scientific">Desulfonema magnum</name>
    <dbReference type="NCBI Taxonomy" id="45655"/>
    <lineage>
        <taxon>Bacteria</taxon>
        <taxon>Pseudomonadati</taxon>
        <taxon>Thermodesulfobacteriota</taxon>
        <taxon>Desulfobacteria</taxon>
        <taxon>Desulfobacterales</taxon>
        <taxon>Desulfococcaceae</taxon>
        <taxon>Desulfonema</taxon>
    </lineage>
</organism>
<evidence type="ECO:0000313" key="2">
    <source>
        <dbReference type="EMBL" id="QTA92659.1"/>
    </source>
</evidence>
<evidence type="ECO:0000256" key="1">
    <source>
        <dbReference type="ARBA" id="ARBA00022729"/>
    </source>
</evidence>
<sequence>MRYVRQLKETGCAVLTIGFVLALLLTANIGWAEELSFVQKLCDAYQNIDTITCEIRKTTKGGGRTMRMLSRVYYKKGYYVHVDNVTPRKRRIIADSKTLWYYETDAPRGFSRSISELTEVWMSAINNIPGTPMENLLKLRGLPEISLPATDEYPIRKAYQAEKAYVVLYCDNSERLIKIEFFDSSEMKKSIAHYNYSAFQKANEHCWIPCLHKAVISLPDGEEMTETRRINNLEVNKPVADRMFKAGIFFKDVEFVGDFEKMYD</sequence>
<keyword evidence="1" id="KW-0732">Signal</keyword>
<dbReference type="Proteomes" id="UP000663722">
    <property type="component" value="Chromosome"/>
</dbReference>
<dbReference type="Gene3D" id="2.50.20.10">
    <property type="entry name" value="Lipoprotein localisation LolA/LolB/LppX"/>
    <property type="match status" value="1"/>
</dbReference>
<dbReference type="EMBL" id="CP061800">
    <property type="protein sequence ID" value="QTA92659.1"/>
    <property type="molecule type" value="Genomic_DNA"/>
</dbReference>
<dbReference type="SUPFAM" id="SSF89392">
    <property type="entry name" value="Prokaryotic lipoproteins and lipoprotein localization factors"/>
    <property type="match status" value="1"/>
</dbReference>
<accession>A0A975BVT9</accession>
<evidence type="ECO:0000313" key="3">
    <source>
        <dbReference type="Proteomes" id="UP000663722"/>
    </source>
</evidence>
<dbReference type="RefSeq" id="WP_207679932.1">
    <property type="nucleotide sequence ID" value="NZ_CP061800.1"/>
</dbReference>
<dbReference type="InterPro" id="IPR029046">
    <property type="entry name" value="LolA/LolB/LppX"/>
</dbReference>
<gene>
    <name evidence="2" type="ORF">dnm_087460</name>
</gene>
<keyword evidence="3" id="KW-1185">Reference proteome</keyword>
<protein>
    <submittedName>
        <fullName evidence="2">Lipoprotein localization domain-containing protein</fullName>
    </submittedName>
</protein>
<keyword evidence="2" id="KW-0449">Lipoprotein</keyword>